<reference evidence="1 2" key="2">
    <citation type="submission" date="2018-11" db="EMBL/GenBank/DDBJ databases">
        <authorList>
            <consortium name="Pathogen Informatics"/>
        </authorList>
    </citation>
    <scope>NUCLEOTIDE SEQUENCE [LARGE SCALE GENOMIC DNA]</scope>
</reference>
<name>A0A183HXA9_9BILA</name>
<dbReference type="WBParaSite" id="OFLC_0001212101-mRNA-1">
    <property type="protein sequence ID" value="OFLC_0001212101-mRNA-1"/>
    <property type="gene ID" value="OFLC_0001212101"/>
</dbReference>
<dbReference type="EMBL" id="UZAJ01018405">
    <property type="protein sequence ID" value="VDO82091.1"/>
    <property type="molecule type" value="Genomic_DNA"/>
</dbReference>
<evidence type="ECO:0000313" key="2">
    <source>
        <dbReference type="Proteomes" id="UP000267606"/>
    </source>
</evidence>
<evidence type="ECO:0000313" key="1">
    <source>
        <dbReference type="EMBL" id="VDO82091.1"/>
    </source>
</evidence>
<sequence>MLSVIILKIQDHLLKYLQLMRIIRWIELIVPY</sequence>
<evidence type="ECO:0000313" key="3">
    <source>
        <dbReference type="WBParaSite" id="OFLC_0001212101-mRNA-1"/>
    </source>
</evidence>
<organism evidence="3">
    <name type="scientific">Onchocerca flexuosa</name>
    <dbReference type="NCBI Taxonomy" id="387005"/>
    <lineage>
        <taxon>Eukaryota</taxon>
        <taxon>Metazoa</taxon>
        <taxon>Ecdysozoa</taxon>
        <taxon>Nematoda</taxon>
        <taxon>Chromadorea</taxon>
        <taxon>Rhabditida</taxon>
        <taxon>Spirurina</taxon>
        <taxon>Spiruromorpha</taxon>
        <taxon>Filarioidea</taxon>
        <taxon>Onchocercidae</taxon>
        <taxon>Onchocerca</taxon>
    </lineage>
</organism>
<dbReference type="AlphaFoldDB" id="A0A183HXA9"/>
<keyword evidence="2" id="KW-1185">Reference proteome</keyword>
<proteinExistence type="predicted"/>
<reference evidence="3" key="1">
    <citation type="submission" date="2016-06" db="UniProtKB">
        <authorList>
            <consortium name="WormBaseParasite"/>
        </authorList>
    </citation>
    <scope>IDENTIFICATION</scope>
</reference>
<protein>
    <submittedName>
        <fullName evidence="1 3">Uncharacterized protein</fullName>
    </submittedName>
</protein>
<gene>
    <name evidence="1" type="ORF">OFLC_LOCUS12119</name>
</gene>
<dbReference type="Proteomes" id="UP000267606">
    <property type="component" value="Unassembled WGS sequence"/>
</dbReference>
<accession>A0A183HXA9</accession>